<dbReference type="GeneID" id="75576239"/>
<dbReference type="RefSeq" id="XP_051069939.1">
    <property type="nucleotide sequence ID" value="XM_051208032.1"/>
</dbReference>
<keyword evidence="2" id="KW-1185">Reference proteome</keyword>
<protein>
    <submittedName>
        <fullName evidence="1">Uncharacterized protein</fullName>
    </submittedName>
</protein>
<gene>
    <name evidence="1" type="ORF">MS3_00000147</name>
</gene>
<organism evidence="1 2">
    <name type="scientific">Schistosoma haematobium</name>
    <name type="common">Blood fluke</name>
    <dbReference type="NCBI Taxonomy" id="6185"/>
    <lineage>
        <taxon>Eukaryota</taxon>
        <taxon>Metazoa</taxon>
        <taxon>Spiralia</taxon>
        <taxon>Lophotrochozoa</taxon>
        <taxon>Platyhelminthes</taxon>
        <taxon>Trematoda</taxon>
        <taxon>Digenea</taxon>
        <taxon>Strigeidida</taxon>
        <taxon>Schistosomatoidea</taxon>
        <taxon>Schistosomatidae</taxon>
        <taxon>Schistosoma</taxon>
    </lineage>
</organism>
<reference evidence="1" key="4">
    <citation type="journal article" date="2022" name="PLoS Pathog.">
        <title>Chromosome-level genome of Schistosoma haematobium underpins genome-wide explorations of molecular variation.</title>
        <authorList>
            <person name="Stroehlein A.J."/>
            <person name="Korhonen P.K."/>
            <person name="Lee V.V."/>
            <person name="Ralph S.A."/>
            <person name="Mentink-Kane M."/>
            <person name="You H."/>
            <person name="McManus D.P."/>
            <person name="Tchuente L.T."/>
            <person name="Stothard J.R."/>
            <person name="Kaur P."/>
            <person name="Dudchenko O."/>
            <person name="Aiden E.L."/>
            <person name="Yang B."/>
            <person name="Yang H."/>
            <person name="Emery A.M."/>
            <person name="Webster B.L."/>
            <person name="Brindley P.J."/>
            <person name="Rollinson D."/>
            <person name="Chang B.C.H."/>
            <person name="Gasser R.B."/>
            <person name="Young N.D."/>
        </authorList>
    </citation>
    <scope>NUCLEOTIDE SEQUENCE</scope>
</reference>
<reference evidence="1" key="3">
    <citation type="submission" date="2021-06" db="EMBL/GenBank/DDBJ databases">
        <title>Chromosome-level genome assembly for S. haematobium.</title>
        <authorList>
            <person name="Stroehlein A.J."/>
        </authorList>
    </citation>
    <scope>NUCLEOTIDE SEQUENCE</scope>
</reference>
<dbReference type="Proteomes" id="UP000471633">
    <property type="component" value="Unassembled WGS sequence"/>
</dbReference>
<accession>A0A922LLE0</accession>
<dbReference type="CTD" id="75576239"/>
<name>A0A922LLE0_SCHHA</name>
<dbReference type="AlphaFoldDB" id="A0A922LLE0"/>
<sequence>MVVGGSQQETLGPSFVLLGTRQQGVPVILRKMVLTDGFDPVSPSFTAHQRAPVLSILQVNLADGCQVARNLGPGFTVDYVQPPSNILALNIHILIVDETSGPSGLTGELLTSNLINTNPLKKNINIYRKNLTSLLNISLLKFDL</sequence>
<dbReference type="KEGG" id="shx:MS3_00000147"/>
<reference evidence="1" key="1">
    <citation type="journal article" date="2012" name="Nat. Genet.">
        <title>Whole-genome sequence of Schistosoma haematobium.</title>
        <authorList>
            <person name="Young N.D."/>
            <person name="Jex A.R."/>
            <person name="Li B."/>
            <person name="Liu S."/>
            <person name="Yang L."/>
            <person name="Xiong Z."/>
            <person name="Li Y."/>
            <person name="Cantacessi C."/>
            <person name="Hall R.S."/>
            <person name="Xu X."/>
            <person name="Chen F."/>
            <person name="Wu X."/>
            <person name="Zerlotini A."/>
            <person name="Oliveira G."/>
            <person name="Hofmann A."/>
            <person name="Zhang G."/>
            <person name="Fang X."/>
            <person name="Kang Y."/>
            <person name="Campbell B.E."/>
            <person name="Loukas A."/>
            <person name="Ranganathan S."/>
            <person name="Rollinson D."/>
            <person name="Rinaldi G."/>
            <person name="Brindley P.J."/>
            <person name="Yang H."/>
            <person name="Wang J."/>
            <person name="Wang J."/>
            <person name="Gasser R.B."/>
        </authorList>
    </citation>
    <scope>NUCLEOTIDE SEQUENCE</scope>
</reference>
<comment type="caution">
    <text evidence="1">The sequence shown here is derived from an EMBL/GenBank/DDBJ whole genome shotgun (WGS) entry which is preliminary data.</text>
</comment>
<reference evidence="1" key="2">
    <citation type="journal article" date="2019" name="Gigascience">
        <title>High-quality Schistosoma haematobium genome achieved by single-molecule and long-range sequencing.</title>
        <authorList>
            <person name="Stroehlein A.J."/>
            <person name="Korhonen P.K."/>
            <person name="Chong T.M."/>
            <person name="Lim Y.L."/>
            <person name="Chan K.G."/>
            <person name="Webster B."/>
            <person name="Rollinson D."/>
            <person name="Brindley P.J."/>
            <person name="Gasser R.B."/>
            <person name="Young N.D."/>
        </authorList>
    </citation>
    <scope>NUCLEOTIDE SEQUENCE</scope>
</reference>
<evidence type="ECO:0000313" key="1">
    <source>
        <dbReference type="EMBL" id="KAH9588425.1"/>
    </source>
</evidence>
<dbReference type="EMBL" id="AMPZ03000003">
    <property type="protein sequence ID" value="KAH9588425.1"/>
    <property type="molecule type" value="Genomic_DNA"/>
</dbReference>
<evidence type="ECO:0000313" key="2">
    <source>
        <dbReference type="Proteomes" id="UP000471633"/>
    </source>
</evidence>
<proteinExistence type="predicted"/>